<feature type="transmembrane region" description="Helical" evidence="1">
    <location>
        <begin position="19"/>
        <end position="40"/>
    </location>
</feature>
<dbReference type="InterPro" id="IPR007401">
    <property type="entry name" value="DUF454"/>
</dbReference>
<dbReference type="Proteomes" id="UP001060414">
    <property type="component" value="Chromosome"/>
</dbReference>
<keyword evidence="1" id="KW-0472">Membrane</keyword>
<reference evidence="2" key="1">
    <citation type="journal article" date="2022" name="Environ. Microbiol.">
        <title>Geoalkalibacter halelectricus SAP #1 sp. nov. possessing extracellular electron transfer and mineral#reducing capabilities from a haloalkaline environment.</title>
        <authorList>
            <person name="Yadav S."/>
            <person name="Singh R."/>
            <person name="Sundharam S.S."/>
            <person name="Chaudhary S."/>
            <person name="Krishnamurthi S."/>
            <person name="Patil S.A."/>
        </authorList>
    </citation>
    <scope>NUCLEOTIDE SEQUENCE</scope>
    <source>
        <strain evidence="2">SAP-1</strain>
    </source>
</reference>
<proteinExistence type="predicted"/>
<dbReference type="Pfam" id="PF04304">
    <property type="entry name" value="DUF454"/>
    <property type="match status" value="1"/>
</dbReference>
<evidence type="ECO:0000256" key="1">
    <source>
        <dbReference type="SAM" id="Phobius"/>
    </source>
</evidence>
<dbReference type="PANTHER" id="PTHR35813:SF1">
    <property type="entry name" value="INNER MEMBRANE PROTEIN YBAN"/>
    <property type="match status" value="1"/>
</dbReference>
<gene>
    <name evidence="2" type="ORF">L9S41_10250</name>
</gene>
<name>A0ABY5ZJG2_9BACT</name>
<organism evidence="2 3">
    <name type="scientific">Geoalkalibacter halelectricus</name>
    <dbReference type="NCBI Taxonomy" id="2847045"/>
    <lineage>
        <taxon>Bacteria</taxon>
        <taxon>Pseudomonadati</taxon>
        <taxon>Thermodesulfobacteriota</taxon>
        <taxon>Desulfuromonadia</taxon>
        <taxon>Desulfuromonadales</taxon>
        <taxon>Geoalkalibacteraceae</taxon>
        <taxon>Geoalkalibacter</taxon>
    </lineage>
</organism>
<dbReference type="RefSeq" id="WP_260746429.1">
    <property type="nucleotide sequence ID" value="NZ_CP092109.1"/>
</dbReference>
<accession>A0ABY5ZJG2</accession>
<keyword evidence="3" id="KW-1185">Reference proteome</keyword>
<keyword evidence="1" id="KW-1133">Transmembrane helix</keyword>
<protein>
    <submittedName>
        <fullName evidence="2">YbaN family protein</fullName>
    </submittedName>
</protein>
<dbReference type="EMBL" id="CP092109">
    <property type="protein sequence ID" value="UWZ78080.1"/>
    <property type="molecule type" value="Genomic_DNA"/>
</dbReference>
<dbReference type="PIRSF" id="PIRSF016789">
    <property type="entry name" value="DUF454"/>
    <property type="match status" value="1"/>
</dbReference>
<keyword evidence="1" id="KW-0812">Transmembrane</keyword>
<dbReference type="PANTHER" id="PTHR35813">
    <property type="entry name" value="INNER MEMBRANE PROTEIN YBAN"/>
    <property type="match status" value="1"/>
</dbReference>
<evidence type="ECO:0000313" key="2">
    <source>
        <dbReference type="EMBL" id="UWZ78080.1"/>
    </source>
</evidence>
<evidence type="ECO:0000313" key="3">
    <source>
        <dbReference type="Proteomes" id="UP001060414"/>
    </source>
</evidence>
<sequence length="137" mass="14834">MNQTSPTTPEPLRTKALKLLLLCAGFLSTGLGILGIFLPLLPTVPLLLLAAACFARSSEKFYIWLTGHPRLGPMINGYLEGEGIPLRAKVSAISLLWVSISISALLVVPLAWVKVLLFFIATCVTIHLLKLPTRETA</sequence>